<protein>
    <submittedName>
        <fullName evidence="1">Uncharacterized protein</fullName>
    </submittedName>
</protein>
<dbReference type="AlphaFoldDB" id="A0A2T3L2U2"/>
<comment type="caution">
    <text evidence="1">The sequence shown here is derived from an EMBL/GenBank/DDBJ whole genome shotgun (WGS) entry which is preliminary data.</text>
</comment>
<evidence type="ECO:0000313" key="1">
    <source>
        <dbReference type="EMBL" id="PSV43196.1"/>
    </source>
</evidence>
<reference evidence="1 2" key="1">
    <citation type="submission" date="2018-03" db="EMBL/GenBank/DDBJ databases">
        <title>Whole genome sequencing of Histamine producing bacteria.</title>
        <authorList>
            <person name="Butler K."/>
        </authorList>
    </citation>
    <scope>NUCLEOTIDE SEQUENCE [LARGE SCALE GENOMIC DNA]</scope>
    <source>
        <strain evidence="1 2">ATCC 19614</strain>
    </source>
</reference>
<dbReference type="RefSeq" id="WP_107255716.1">
    <property type="nucleotide sequence ID" value="NZ_PYOC01000014.1"/>
</dbReference>
<evidence type="ECO:0000313" key="2">
    <source>
        <dbReference type="Proteomes" id="UP000241803"/>
    </source>
</evidence>
<keyword evidence="2" id="KW-1185">Reference proteome</keyword>
<proteinExistence type="predicted"/>
<dbReference type="Proteomes" id="UP000241803">
    <property type="component" value="Unassembled WGS sequence"/>
</dbReference>
<dbReference type="EMBL" id="PYOC01000014">
    <property type="protein sequence ID" value="PSV43196.1"/>
    <property type="molecule type" value="Genomic_DNA"/>
</dbReference>
<accession>A0A2T3L2U2</accession>
<dbReference type="PROSITE" id="PS51257">
    <property type="entry name" value="PROKAR_LIPOPROTEIN"/>
    <property type="match status" value="1"/>
</dbReference>
<organism evidence="1 2">
    <name type="scientific">Photobacterium indicum</name>
    <dbReference type="NCBI Taxonomy" id="81447"/>
    <lineage>
        <taxon>Bacteria</taxon>
        <taxon>Pseudomonadati</taxon>
        <taxon>Pseudomonadota</taxon>
        <taxon>Gammaproteobacteria</taxon>
        <taxon>Vibrionales</taxon>
        <taxon>Vibrionaceae</taxon>
        <taxon>Photobacterium</taxon>
    </lineage>
</organism>
<gene>
    <name evidence="1" type="ORF">C9J47_23765</name>
</gene>
<name>A0A2T3L2U2_9GAMM</name>
<sequence length="152" mass="17045">MLKRLILLSFLSTTLLGCDSNDDVKELDSVLIKKNEYFSTQFNVDGNQQVNVKVSLLNNVPSEAFIITETEYKNWEDETQTNDFASATLISIVKFSPVPDNLTESGWIKLESGDYRILIENTDFGSVRPQTVDGGSISVTNSTNVMYSILYK</sequence>